<dbReference type="EMBL" id="CP043026">
    <property type="protein sequence ID" value="QEH62293.1"/>
    <property type="molecule type" value="Genomic_DNA"/>
</dbReference>
<dbReference type="Proteomes" id="UP000323144">
    <property type="component" value="Chromosome"/>
</dbReference>
<keyword evidence="3 4" id="KW-0413">Isomerase</keyword>
<evidence type="ECO:0000256" key="7">
    <source>
        <dbReference type="RuleBase" id="RU003792"/>
    </source>
</evidence>
<evidence type="ECO:0000313" key="10">
    <source>
        <dbReference type="Proteomes" id="UP000323144"/>
    </source>
</evidence>
<gene>
    <name evidence="4 9" type="primary">truA</name>
    <name evidence="9" type="ORF">SCHIN_v1c11000</name>
</gene>
<evidence type="ECO:0000256" key="3">
    <source>
        <dbReference type="ARBA" id="ARBA00023235"/>
    </source>
</evidence>
<reference evidence="9 10" key="1">
    <citation type="submission" date="2019-08" db="EMBL/GenBank/DDBJ databases">
        <title>Complete genome sequence of Spiroplasma chinense CCH (DSM 19755).</title>
        <authorList>
            <person name="Shen H.-Y."/>
            <person name="Lin Y.-C."/>
            <person name="Chou L."/>
            <person name="Kuo C.-H."/>
        </authorList>
    </citation>
    <scope>NUCLEOTIDE SEQUENCE [LARGE SCALE GENOMIC DNA]</scope>
    <source>
        <strain evidence="9 10">CCH</strain>
    </source>
</reference>
<dbReference type="SUPFAM" id="SSF55120">
    <property type="entry name" value="Pseudouridine synthase"/>
    <property type="match status" value="1"/>
</dbReference>
<dbReference type="InterPro" id="IPR020095">
    <property type="entry name" value="PsdUridine_synth_TruA_C"/>
</dbReference>
<dbReference type="PANTHER" id="PTHR11142">
    <property type="entry name" value="PSEUDOURIDYLATE SYNTHASE"/>
    <property type="match status" value="1"/>
</dbReference>
<dbReference type="CDD" id="cd02570">
    <property type="entry name" value="PseudoU_synth_EcTruA"/>
    <property type="match status" value="1"/>
</dbReference>
<feature type="binding site" evidence="4 6">
    <location>
        <position position="110"/>
    </location>
    <ligand>
        <name>substrate</name>
    </ligand>
</feature>
<evidence type="ECO:0000256" key="1">
    <source>
        <dbReference type="ARBA" id="ARBA00009375"/>
    </source>
</evidence>
<evidence type="ECO:0000313" key="9">
    <source>
        <dbReference type="EMBL" id="QEH62293.1"/>
    </source>
</evidence>
<organism evidence="9 10">
    <name type="scientific">Spiroplasma chinense</name>
    <dbReference type="NCBI Taxonomy" id="216932"/>
    <lineage>
        <taxon>Bacteria</taxon>
        <taxon>Bacillati</taxon>
        <taxon>Mycoplasmatota</taxon>
        <taxon>Mollicutes</taxon>
        <taxon>Entomoplasmatales</taxon>
        <taxon>Spiroplasmataceae</taxon>
        <taxon>Spiroplasma</taxon>
    </lineage>
</organism>
<feature type="domain" description="Pseudouridine synthase I TruA alpha/beta" evidence="8">
    <location>
        <begin position="145"/>
        <end position="245"/>
    </location>
</feature>
<accession>A0A5B9Y658</accession>
<dbReference type="HAMAP" id="MF_00171">
    <property type="entry name" value="TruA"/>
    <property type="match status" value="1"/>
</dbReference>
<feature type="domain" description="Pseudouridine synthase I TruA alpha/beta" evidence="8">
    <location>
        <begin position="9"/>
        <end position="94"/>
    </location>
</feature>
<keyword evidence="10" id="KW-1185">Reference proteome</keyword>
<feature type="active site" description="Nucleophile" evidence="4 5">
    <location>
        <position position="53"/>
    </location>
</feature>
<protein>
    <recommendedName>
        <fullName evidence="4">tRNA pseudouridine synthase A</fullName>
        <ecNumber evidence="4">5.4.99.12</ecNumber>
    </recommendedName>
    <alternativeName>
        <fullName evidence="4">tRNA pseudouridine(38-40) synthase</fullName>
    </alternativeName>
    <alternativeName>
        <fullName evidence="4">tRNA pseudouridylate synthase I</fullName>
    </alternativeName>
    <alternativeName>
        <fullName evidence="4">tRNA-uridine isomerase I</fullName>
    </alternativeName>
</protein>
<dbReference type="GO" id="GO:0031119">
    <property type="term" value="P:tRNA pseudouridine synthesis"/>
    <property type="evidence" value="ECO:0007669"/>
    <property type="project" value="UniProtKB-UniRule"/>
</dbReference>
<dbReference type="KEGG" id="schi:SCHIN_v1c11000"/>
<dbReference type="Pfam" id="PF01416">
    <property type="entry name" value="PseudoU_synth_1"/>
    <property type="match status" value="2"/>
</dbReference>
<evidence type="ECO:0000256" key="2">
    <source>
        <dbReference type="ARBA" id="ARBA00022694"/>
    </source>
</evidence>
<keyword evidence="2 4" id="KW-0819">tRNA processing</keyword>
<evidence type="ECO:0000256" key="4">
    <source>
        <dbReference type="HAMAP-Rule" id="MF_00171"/>
    </source>
</evidence>
<dbReference type="Gene3D" id="3.30.70.660">
    <property type="entry name" value="Pseudouridine synthase I, catalytic domain, C-terminal subdomain"/>
    <property type="match status" value="1"/>
</dbReference>
<comment type="function">
    <text evidence="4">Formation of pseudouridine at positions 38, 39 and 40 in the anticodon stem and loop of transfer RNAs.</text>
</comment>
<dbReference type="InterPro" id="IPR001406">
    <property type="entry name" value="PsdUridine_synth_TruA"/>
</dbReference>
<dbReference type="PANTHER" id="PTHR11142:SF0">
    <property type="entry name" value="TRNA PSEUDOURIDINE SYNTHASE-LIKE 1"/>
    <property type="match status" value="1"/>
</dbReference>
<comment type="caution">
    <text evidence="4">Lacks conserved residue(s) required for the propagation of feature annotation.</text>
</comment>
<comment type="subunit">
    <text evidence="4">Homodimer.</text>
</comment>
<sequence length="245" mass="28178">MNYYLFTIEYDGTDFCGWAKQKGQSTIQGEIESALSRVARNSTFRVVGASKTDSGVHANDQKAWVELDFKPNLPGFLKALNNALPLGINIKNAKEIEQSYRVRNCIQKTYHYNLNFGDDDVFKNRYWFKPKYHIDLDKLTDCLELFVGYHDFKNFSGLKGEEFNIIESKRIVDEIKIVTIGELVKIVFKAKGFIRYQIRMMMGAALAYATGKTDLNTVKDVLNCKREKLPFMAEAKGLTLYNIQY</sequence>
<dbReference type="InterPro" id="IPR020094">
    <property type="entry name" value="TruA/RsuA/RluB/E/F_N"/>
</dbReference>
<dbReference type="NCBIfam" id="TIGR00071">
    <property type="entry name" value="hisT_truA"/>
    <property type="match status" value="1"/>
</dbReference>
<dbReference type="EC" id="5.4.99.12" evidence="4"/>
<dbReference type="GO" id="GO:0003723">
    <property type="term" value="F:RNA binding"/>
    <property type="evidence" value="ECO:0007669"/>
    <property type="project" value="InterPro"/>
</dbReference>
<dbReference type="Gene3D" id="3.30.70.580">
    <property type="entry name" value="Pseudouridine synthase I, catalytic domain, N-terminal subdomain"/>
    <property type="match status" value="1"/>
</dbReference>
<dbReference type="InterPro" id="IPR020103">
    <property type="entry name" value="PsdUridine_synth_cat_dom_sf"/>
</dbReference>
<comment type="catalytic activity">
    <reaction evidence="4 7">
        <text>uridine(38/39/40) in tRNA = pseudouridine(38/39/40) in tRNA</text>
        <dbReference type="Rhea" id="RHEA:22376"/>
        <dbReference type="Rhea" id="RHEA-COMP:10085"/>
        <dbReference type="Rhea" id="RHEA-COMP:10087"/>
        <dbReference type="ChEBI" id="CHEBI:65314"/>
        <dbReference type="ChEBI" id="CHEBI:65315"/>
        <dbReference type="EC" id="5.4.99.12"/>
    </reaction>
</comment>
<proteinExistence type="inferred from homology"/>
<comment type="similarity">
    <text evidence="1 4 7">Belongs to the tRNA pseudouridine synthase TruA family.</text>
</comment>
<name>A0A5B9Y658_9MOLU</name>
<dbReference type="PIRSF" id="PIRSF001430">
    <property type="entry name" value="tRNA_psdUrid_synth"/>
    <property type="match status" value="1"/>
</dbReference>
<dbReference type="AlphaFoldDB" id="A0A5B9Y658"/>
<evidence type="ECO:0000259" key="8">
    <source>
        <dbReference type="Pfam" id="PF01416"/>
    </source>
</evidence>
<evidence type="ECO:0000256" key="5">
    <source>
        <dbReference type="PIRSR" id="PIRSR001430-1"/>
    </source>
</evidence>
<dbReference type="InterPro" id="IPR020097">
    <property type="entry name" value="PsdUridine_synth_TruA_a/b_dom"/>
</dbReference>
<dbReference type="RefSeq" id="WP_166508657.1">
    <property type="nucleotide sequence ID" value="NZ_CP043026.1"/>
</dbReference>
<dbReference type="GO" id="GO:0160147">
    <property type="term" value="F:tRNA pseudouridine(38-40) synthase activity"/>
    <property type="evidence" value="ECO:0007669"/>
    <property type="project" value="UniProtKB-EC"/>
</dbReference>
<evidence type="ECO:0000256" key="6">
    <source>
        <dbReference type="PIRSR" id="PIRSR001430-2"/>
    </source>
</evidence>